<evidence type="ECO:0000313" key="4">
    <source>
        <dbReference type="Proteomes" id="UP001596037"/>
    </source>
</evidence>
<protein>
    <submittedName>
        <fullName evidence="3">FAD-dependent oxidoreductase</fullName>
    </submittedName>
</protein>
<comment type="caution">
    <text evidence="3">The sequence shown here is derived from an EMBL/GenBank/DDBJ whole genome shotgun (WGS) entry which is preliminary data.</text>
</comment>
<evidence type="ECO:0000256" key="1">
    <source>
        <dbReference type="ARBA" id="ARBA00023002"/>
    </source>
</evidence>
<dbReference type="Gene3D" id="3.30.9.10">
    <property type="entry name" value="D-Amino Acid Oxidase, subunit A, domain 2"/>
    <property type="match status" value="1"/>
</dbReference>
<sequence>MKDKASIGIAGAGLLGRLLAWQLARAGHRVGVFDPAADALPTFDGRQAAGFTAAGMLSPLAELDTSSTDVAALGWRSIALWRAIVAQLQAPPQFSTEGSLLLAHRSDAGSAQRVLARLAAAPAGTAHAQPLSMAQLAQLEPALHGAAHAWFLPGEGQIDPVAALLALHAEAPAVQWNWGQAVESVAPGTLLLQDGSKQRFDLVFDVRGTGGRPELPVRGVRGETVWLHAPGHGLTRPVRLLHPRHRVYLVPRPGDVVLVGASEIESEDRSPVSLRSAVELMSAAHSVLPALAEARIQRLDVNLRPALPDNEPHIESASGLVRINGLFRHGWLIAPALVEDALRQCGLAPRQTAELAHE</sequence>
<name>A0ABW0NIV4_9BURK</name>
<dbReference type="InterPro" id="IPR036188">
    <property type="entry name" value="FAD/NAD-bd_sf"/>
</dbReference>
<organism evidence="3 4">
    <name type="scientific">Caenimonas terrae</name>
    <dbReference type="NCBI Taxonomy" id="696074"/>
    <lineage>
        <taxon>Bacteria</taxon>
        <taxon>Pseudomonadati</taxon>
        <taxon>Pseudomonadota</taxon>
        <taxon>Betaproteobacteria</taxon>
        <taxon>Burkholderiales</taxon>
        <taxon>Comamonadaceae</taxon>
        <taxon>Caenimonas</taxon>
    </lineage>
</organism>
<dbReference type="SUPFAM" id="SSF54373">
    <property type="entry name" value="FAD-linked reductases, C-terminal domain"/>
    <property type="match status" value="1"/>
</dbReference>
<keyword evidence="1" id="KW-0560">Oxidoreductase</keyword>
<dbReference type="EMBL" id="JBHSMF010000009">
    <property type="protein sequence ID" value="MFC5498849.1"/>
    <property type="molecule type" value="Genomic_DNA"/>
</dbReference>
<dbReference type="Gene3D" id="3.50.50.60">
    <property type="entry name" value="FAD/NAD(P)-binding domain"/>
    <property type="match status" value="1"/>
</dbReference>
<accession>A0ABW0NIV4</accession>
<evidence type="ECO:0000259" key="2">
    <source>
        <dbReference type="Pfam" id="PF01266"/>
    </source>
</evidence>
<keyword evidence="4" id="KW-1185">Reference proteome</keyword>
<dbReference type="RefSeq" id="WP_376850927.1">
    <property type="nucleotide sequence ID" value="NZ_JBHSMF010000009.1"/>
</dbReference>
<feature type="domain" description="FAD dependent oxidoreductase" evidence="2">
    <location>
        <begin position="8"/>
        <end position="336"/>
    </location>
</feature>
<dbReference type="Proteomes" id="UP001596037">
    <property type="component" value="Unassembled WGS sequence"/>
</dbReference>
<gene>
    <name evidence="3" type="ORF">ACFPOE_14975</name>
</gene>
<evidence type="ECO:0000313" key="3">
    <source>
        <dbReference type="EMBL" id="MFC5498849.1"/>
    </source>
</evidence>
<dbReference type="SUPFAM" id="SSF51971">
    <property type="entry name" value="Nucleotide-binding domain"/>
    <property type="match status" value="1"/>
</dbReference>
<dbReference type="Pfam" id="PF01266">
    <property type="entry name" value="DAO"/>
    <property type="match status" value="1"/>
</dbReference>
<dbReference type="PANTHER" id="PTHR13847:SF289">
    <property type="entry name" value="GLYCINE OXIDASE"/>
    <property type="match status" value="1"/>
</dbReference>
<reference evidence="4" key="1">
    <citation type="journal article" date="2019" name="Int. J. Syst. Evol. Microbiol.">
        <title>The Global Catalogue of Microorganisms (GCM) 10K type strain sequencing project: providing services to taxonomists for standard genome sequencing and annotation.</title>
        <authorList>
            <consortium name="The Broad Institute Genomics Platform"/>
            <consortium name="The Broad Institute Genome Sequencing Center for Infectious Disease"/>
            <person name="Wu L."/>
            <person name="Ma J."/>
        </authorList>
    </citation>
    <scope>NUCLEOTIDE SEQUENCE [LARGE SCALE GENOMIC DNA]</scope>
    <source>
        <strain evidence="4">CCUG 57401</strain>
    </source>
</reference>
<proteinExistence type="predicted"/>
<dbReference type="PANTHER" id="PTHR13847">
    <property type="entry name" value="SARCOSINE DEHYDROGENASE-RELATED"/>
    <property type="match status" value="1"/>
</dbReference>
<dbReference type="InterPro" id="IPR006076">
    <property type="entry name" value="FAD-dep_OxRdtase"/>
</dbReference>